<dbReference type="OrthoDB" id="5188909at2"/>
<organism evidence="1 2">
    <name type="scientific">Geodermatophilus saharensis</name>
    <dbReference type="NCBI Taxonomy" id="1137994"/>
    <lineage>
        <taxon>Bacteria</taxon>
        <taxon>Bacillati</taxon>
        <taxon>Actinomycetota</taxon>
        <taxon>Actinomycetes</taxon>
        <taxon>Geodermatophilales</taxon>
        <taxon>Geodermatophilaceae</taxon>
        <taxon>Geodermatophilus</taxon>
    </lineage>
</organism>
<evidence type="ECO:0008006" key="3">
    <source>
        <dbReference type="Google" id="ProtNLM"/>
    </source>
</evidence>
<protein>
    <recommendedName>
        <fullName evidence="3">DNA-directed RNA polymerase specialized sigma subunit, sigma24 family</fullName>
    </recommendedName>
</protein>
<proteinExistence type="predicted"/>
<evidence type="ECO:0000313" key="1">
    <source>
        <dbReference type="EMBL" id="SNS62719.1"/>
    </source>
</evidence>
<keyword evidence="2" id="KW-1185">Reference proteome</keyword>
<dbReference type="Proteomes" id="UP000198386">
    <property type="component" value="Unassembled WGS sequence"/>
</dbReference>
<evidence type="ECO:0000313" key="2">
    <source>
        <dbReference type="Proteomes" id="UP000198386"/>
    </source>
</evidence>
<dbReference type="InterPro" id="IPR013325">
    <property type="entry name" value="RNA_pol_sigma_r2"/>
</dbReference>
<dbReference type="AlphaFoldDB" id="A0A239G0Q5"/>
<reference evidence="2" key="1">
    <citation type="submission" date="2017-06" db="EMBL/GenBank/DDBJ databases">
        <authorList>
            <person name="Varghese N."/>
            <person name="Submissions S."/>
        </authorList>
    </citation>
    <scope>NUCLEOTIDE SEQUENCE [LARGE SCALE GENOMIC DNA]</scope>
    <source>
        <strain evidence="2">DSM 45423</strain>
    </source>
</reference>
<dbReference type="GO" id="GO:0006352">
    <property type="term" value="P:DNA-templated transcription initiation"/>
    <property type="evidence" value="ECO:0007669"/>
    <property type="project" value="InterPro"/>
</dbReference>
<dbReference type="GO" id="GO:0003700">
    <property type="term" value="F:DNA-binding transcription factor activity"/>
    <property type="evidence" value="ECO:0007669"/>
    <property type="project" value="InterPro"/>
</dbReference>
<name>A0A239G0Q5_9ACTN</name>
<dbReference type="EMBL" id="FZOH01000006">
    <property type="protein sequence ID" value="SNS62719.1"/>
    <property type="molecule type" value="Genomic_DNA"/>
</dbReference>
<dbReference type="SUPFAM" id="SSF88946">
    <property type="entry name" value="Sigma2 domain of RNA polymerase sigma factors"/>
    <property type="match status" value="1"/>
</dbReference>
<sequence length="511" mass="50451">MTGDDEAAFGRFVAAERDALLDEALRLTGDPVRAEDAVQSALASARLRWGRRGADPAVTAADALARTAARRGLLGGGGQVLESLDGAAAGPPARWRLDVSAAAADALARVRRRRRLRAGAAAAVLAAAAAVAPQVLPPRHAPAAPGADDGGVLTGPARGPLAADPAFVAAVRSAAPGGEGRVVLATDTPHGRVVLLAGSAGGVWLTGPVGAAPGALTPAATASPEPDRPASLLLGGPGPATLVVVAAPGDEVEVSRRLEVDRRGATGRTWEPVPVDDGVAVTVVPTTPLGAGTAVRVLRDGRPVHRGAPATSGPPAGAAVVPPLEPVRPAAVRPAPRLVAEALTEVAVPLAADPAELEPRLLWSGTLPLADVPGTVAVVVARSPQGGLVVTTRAGQLGRSGAGRTVGCGLETAPGSTDVAGLTVAGVCDLSSPETEPSDQGRWLVVTAPAAAIAADVLDARGSVLTTVALADGGGSALLPAGAREMRTIDGAGRTLAEVPIGAATPVPFGR</sequence>
<gene>
    <name evidence="1" type="ORF">SAMN04488107_3228</name>
</gene>
<dbReference type="RefSeq" id="WP_089404912.1">
    <property type="nucleotide sequence ID" value="NZ_FZOH01000006.1"/>
</dbReference>
<accession>A0A239G0Q5</accession>